<accession>A0ABV6C2T3</accession>
<evidence type="ECO:0000313" key="2">
    <source>
        <dbReference type="Proteomes" id="UP001589788"/>
    </source>
</evidence>
<evidence type="ECO:0000313" key="1">
    <source>
        <dbReference type="EMBL" id="MFC0080577.1"/>
    </source>
</evidence>
<keyword evidence="2" id="KW-1185">Reference proteome</keyword>
<reference evidence="1 2" key="1">
    <citation type="submission" date="2024-09" db="EMBL/GenBank/DDBJ databases">
        <authorList>
            <person name="Sun Q."/>
            <person name="Mori K."/>
        </authorList>
    </citation>
    <scope>NUCLEOTIDE SEQUENCE [LARGE SCALE GENOMIC DNA]</scope>
    <source>
        <strain evidence="1 2">JCM 15389</strain>
    </source>
</reference>
<organism evidence="1 2">
    <name type="scientific">Aciditerrimonas ferrireducens</name>
    <dbReference type="NCBI Taxonomy" id="667306"/>
    <lineage>
        <taxon>Bacteria</taxon>
        <taxon>Bacillati</taxon>
        <taxon>Actinomycetota</taxon>
        <taxon>Acidimicrobiia</taxon>
        <taxon>Acidimicrobiales</taxon>
        <taxon>Acidimicrobiaceae</taxon>
        <taxon>Aciditerrimonas</taxon>
    </lineage>
</organism>
<comment type="caution">
    <text evidence="1">The sequence shown here is derived from an EMBL/GenBank/DDBJ whole genome shotgun (WGS) entry which is preliminary data.</text>
</comment>
<gene>
    <name evidence="1" type="ORF">ACFFRE_00190</name>
</gene>
<dbReference type="EMBL" id="JBHLYQ010000001">
    <property type="protein sequence ID" value="MFC0080577.1"/>
    <property type="molecule type" value="Genomic_DNA"/>
</dbReference>
<dbReference type="Proteomes" id="UP001589788">
    <property type="component" value="Unassembled WGS sequence"/>
</dbReference>
<evidence type="ECO:0008006" key="3">
    <source>
        <dbReference type="Google" id="ProtNLM"/>
    </source>
</evidence>
<proteinExistence type="predicted"/>
<protein>
    <recommendedName>
        <fullName evidence="3">Replication protein</fullName>
    </recommendedName>
</protein>
<sequence>MPETLVDLPIADGRGARRVTARRLRTMWFWAPGWSRQACCGRIPTGGQVAVVRSPSGSAYVAGVQRCGSIWCCPTCTPWIRWRREQVLRQAMDAHVAMGGSLRLLTLTVPHTPSDQLDRLFDGVAAVWRWSVSGRIWMGAQRGLGISAWVRSMEVTAGAGGWHPHLHVALLLDGPADDETVRVWWHRRWVAACERFGLHRPSAARGVTVRDIAGSTAGYVVRVATEVARADVKTGRDKARFAVLQLFDLASTDRARWARDAWLDLAAATRGRHATYTSAGLRRLIPRVQPADLPQCPPSELVVIDAEQWRALRHQPTALTNALVLYEQGHDAQAAALLHAFGADISSIAPQ</sequence>
<name>A0ABV6C2T3_9ACTN</name>
<dbReference type="RefSeq" id="WP_377786926.1">
    <property type="nucleotide sequence ID" value="NZ_JBHLYQ010000001.1"/>
</dbReference>